<dbReference type="InterPro" id="IPR027303">
    <property type="entry name" value="Gln_synth_gly_rich_site"/>
</dbReference>
<feature type="domain" description="GS beta-grasp" evidence="3">
    <location>
        <begin position="62"/>
        <end position="155"/>
    </location>
</feature>
<evidence type="ECO:0000259" key="4">
    <source>
        <dbReference type="PROSITE" id="PS51987"/>
    </source>
</evidence>
<dbReference type="PROSITE" id="PS51987">
    <property type="entry name" value="GS_CATALYTIC"/>
    <property type="match status" value="1"/>
</dbReference>
<dbReference type="InterPro" id="IPR014746">
    <property type="entry name" value="Gln_synth/guanido_kin_cat_dom"/>
</dbReference>
<dbReference type="InterPro" id="IPR008147">
    <property type="entry name" value="Gln_synt_N"/>
</dbReference>
<dbReference type="Pfam" id="PF12437">
    <property type="entry name" value="GSIII_N"/>
    <property type="match status" value="1"/>
</dbReference>
<dbReference type="Pfam" id="PF00120">
    <property type="entry name" value="Gln-synt_C"/>
    <property type="match status" value="1"/>
</dbReference>
<dbReference type="InterPro" id="IPR022147">
    <property type="entry name" value="GSIII_N"/>
</dbReference>
<proteinExistence type="inferred from homology"/>
<keyword evidence="6" id="KW-1185">Reference proteome</keyword>
<dbReference type="PANTHER" id="PTHR42974:SF1">
    <property type="entry name" value="TYPE-3 GLUTAMINE SYNTHETASE"/>
    <property type="match status" value="1"/>
</dbReference>
<dbReference type="SMART" id="SM01230">
    <property type="entry name" value="Gln-synt_C"/>
    <property type="match status" value="1"/>
</dbReference>
<evidence type="ECO:0000313" key="6">
    <source>
        <dbReference type="Proteomes" id="UP000683246"/>
    </source>
</evidence>
<sequence length="700" mass="78204">MKSITEIFGKNVFSDCVMKERLPKETYKSLKRTTELGEPLKKETAEVIANAMKDWAIEKGATHFTHWFQPMTGKTAEKHDAFISLTSDGRATMEFSGKELIQGEPDASSFPNGGLRATFEARGYTAWDPTSPAFLKEDSAGVTLCIPTAFYSYTGEALDKKTPLLRSMEAISKQALRVLRLFGNTTSQKVLTTVGAEQEYFLVDKKYYQSRKDLIFTGRTLFGALPPKGQELDDHYFGSIKERIAKFMRELDVELWKLGVSAKTKHNEVAPAQHEVAPIFSTTNIATDHNQLMMEVIQKIAMRHDLVCLLHEKPFAGVNGSGKHNNWSIATDDGINLLNPGKTPHENAQFLLFLAVIVAAVDEYAPLLRLSAANPGNDHRLGANEAPPAIISVFLGDQLMDIFEQIEAGDLNGSKDAGVIKVGVSTLPTLPKDATDRNRTSPFAFTGNRFEFRMCPSSASIAGPNIVLNTIVAEYLNRVADELEKADDFQEALKKILAQLIKDHKKVVFNGDGYSDEWVQEAARRGLPNLASTVEAYAHFDRPESVEVFEKHGVFTGCEITSRKEIVYEEYAKVINIEGLTMSQMAKQEIMPACIEYMTSVAESISKVKAVCPTVDFSVQEEIVSNISRLLFDVRVKVAALDQTIEEAKEIEDIEEQAFAYRQKVFFAMEALRKPCDELERIVAKDKWPFPTYDELLFRV</sequence>
<dbReference type="PROSITE" id="PS51986">
    <property type="entry name" value="GS_BETA_GRASP"/>
    <property type="match status" value="1"/>
</dbReference>
<dbReference type="PROSITE" id="PS00181">
    <property type="entry name" value="GLNA_ATP"/>
    <property type="match status" value="1"/>
</dbReference>
<comment type="similarity">
    <text evidence="1 2">Belongs to the glutamine synthetase family.</text>
</comment>
<accession>A0A8J8MQI8</accession>
<dbReference type="InterPro" id="IPR052725">
    <property type="entry name" value="GS_Type-3"/>
</dbReference>
<dbReference type="EMBL" id="CP058649">
    <property type="protein sequence ID" value="QUI25613.1"/>
    <property type="molecule type" value="Genomic_DNA"/>
</dbReference>
<dbReference type="GO" id="GO:0006542">
    <property type="term" value="P:glutamine biosynthetic process"/>
    <property type="evidence" value="ECO:0007669"/>
    <property type="project" value="InterPro"/>
</dbReference>
<evidence type="ECO:0000256" key="1">
    <source>
        <dbReference type="PROSITE-ProRule" id="PRU01330"/>
    </source>
</evidence>
<name>A0A8J8MQI8_9FIRM</name>
<evidence type="ECO:0000256" key="2">
    <source>
        <dbReference type="RuleBase" id="RU000384"/>
    </source>
</evidence>
<feature type="domain" description="GS catalytic" evidence="4">
    <location>
        <begin position="160"/>
        <end position="590"/>
    </location>
</feature>
<dbReference type="PANTHER" id="PTHR42974">
    <property type="entry name" value="GLUTAMINE SYNTHETASE"/>
    <property type="match status" value="1"/>
</dbReference>
<organism evidence="5 6">
    <name type="scientific">Vallitalea pronyensis</name>
    <dbReference type="NCBI Taxonomy" id="1348613"/>
    <lineage>
        <taxon>Bacteria</taxon>
        <taxon>Bacillati</taxon>
        <taxon>Bacillota</taxon>
        <taxon>Clostridia</taxon>
        <taxon>Lachnospirales</taxon>
        <taxon>Vallitaleaceae</taxon>
        <taxon>Vallitalea</taxon>
    </lineage>
</organism>
<dbReference type="Gene3D" id="1.20.120.1560">
    <property type="match status" value="1"/>
</dbReference>
<dbReference type="AlphaFoldDB" id="A0A8J8MQI8"/>
<dbReference type="SUPFAM" id="SSF55931">
    <property type="entry name" value="Glutamine synthetase/guanido kinase"/>
    <property type="match status" value="1"/>
</dbReference>
<protein>
    <submittedName>
        <fullName evidence="5">Glutamine synthetase III</fullName>
    </submittedName>
</protein>
<dbReference type="Pfam" id="PF18318">
    <property type="entry name" value="Gln-synt_C-ter"/>
    <property type="match status" value="1"/>
</dbReference>
<evidence type="ECO:0000313" key="5">
    <source>
        <dbReference type="EMBL" id="QUI25613.1"/>
    </source>
</evidence>
<dbReference type="KEGG" id="vpy:HZI73_06630"/>
<dbReference type="InterPro" id="IPR040577">
    <property type="entry name" value="Gln-synt_C"/>
</dbReference>
<dbReference type="Gene3D" id="3.30.590.10">
    <property type="entry name" value="Glutamine synthetase/guanido kinase, catalytic domain"/>
    <property type="match status" value="1"/>
</dbReference>
<dbReference type="Proteomes" id="UP000683246">
    <property type="component" value="Chromosome"/>
</dbReference>
<gene>
    <name evidence="5" type="ORF">HZI73_06630</name>
</gene>
<dbReference type="GO" id="GO:0004356">
    <property type="term" value="F:glutamine synthetase activity"/>
    <property type="evidence" value="ECO:0007669"/>
    <property type="project" value="InterPro"/>
</dbReference>
<dbReference type="InterPro" id="IPR008146">
    <property type="entry name" value="Gln_synth_cat_dom"/>
</dbReference>
<evidence type="ECO:0000259" key="3">
    <source>
        <dbReference type="PROSITE" id="PS51986"/>
    </source>
</evidence>
<reference evidence="5" key="1">
    <citation type="submission" date="2020-07" db="EMBL/GenBank/DDBJ databases">
        <title>Vallitalea pronyensis genome.</title>
        <authorList>
            <person name="Postec A."/>
        </authorList>
    </citation>
    <scope>NUCLEOTIDE SEQUENCE</scope>
    <source>
        <strain evidence="5">FatNI3</strain>
    </source>
</reference>